<dbReference type="EMBL" id="JAHLVD010000012">
    <property type="protein sequence ID" value="KAG7846568.1"/>
    <property type="molecule type" value="Genomic_DNA"/>
</dbReference>
<gene>
    <name evidence="2" type="ORF">KL940_004166</name>
</gene>
<name>A0ABQ7RSP4_PICAN</name>
<comment type="caution">
    <text evidence="2">The sequence shown here is derived from an EMBL/GenBank/DDBJ whole genome shotgun (WGS) entry which is preliminary data.</text>
</comment>
<evidence type="ECO:0000256" key="1">
    <source>
        <dbReference type="SAM" id="MobiDB-lite"/>
    </source>
</evidence>
<organism evidence="2 3">
    <name type="scientific">Pichia angusta</name>
    <name type="common">Yeast</name>
    <name type="synonym">Hansenula polymorpha</name>
    <dbReference type="NCBI Taxonomy" id="870730"/>
    <lineage>
        <taxon>Eukaryota</taxon>
        <taxon>Fungi</taxon>
        <taxon>Dikarya</taxon>
        <taxon>Ascomycota</taxon>
        <taxon>Saccharomycotina</taxon>
        <taxon>Pichiomycetes</taxon>
        <taxon>Pichiales</taxon>
        <taxon>Pichiaceae</taxon>
        <taxon>Ogataea</taxon>
    </lineage>
</organism>
<accession>A0ABQ7RSP4</accession>
<protein>
    <submittedName>
        <fullName evidence="2">Uncharacterized protein</fullName>
    </submittedName>
</protein>
<sequence length="133" mass="14166">MSSAKEFLYEETCRVPILSDPSKTLALVLTVPPAVHADHFTNDLGPATNRLAVLLHGLGSHKNFGRPDDRRGRGGSGQRGGVFPVGRPPGDEVGGRADLRALARRRGDVQLDVAAAAARQAAGVHYDQLLRPI</sequence>
<feature type="region of interest" description="Disordered" evidence="1">
    <location>
        <begin position="60"/>
        <end position="94"/>
    </location>
</feature>
<evidence type="ECO:0000313" key="2">
    <source>
        <dbReference type="EMBL" id="KAG7846568.1"/>
    </source>
</evidence>
<proteinExistence type="predicted"/>
<keyword evidence="3" id="KW-1185">Reference proteome</keyword>
<evidence type="ECO:0000313" key="3">
    <source>
        <dbReference type="Proteomes" id="UP001197328"/>
    </source>
</evidence>
<dbReference type="Proteomes" id="UP001197328">
    <property type="component" value="Unassembled WGS sequence"/>
</dbReference>
<reference evidence="2 3" key="1">
    <citation type="journal article" date="2021" name="G3 (Bethesda)">
        <title>Genomic diversity, chromosomal rearrangements, and interspecies hybridization in the ogataea polymorpha species complex.</title>
        <authorList>
            <person name="Hanson S.J."/>
            <person name="Cinneide E.O."/>
            <person name="Salzberg L.I."/>
            <person name="Wolfe K.H."/>
            <person name="McGowan J."/>
            <person name="Fitzpatrick D.A."/>
            <person name="Matlin K."/>
        </authorList>
    </citation>
    <scope>NUCLEOTIDE SEQUENCE [LARGE SCALE GENOMIC DNA]</scope>
    <source>
        <strain evidence="2">51-138</strain>
    </source>
</reference>